<dbReference type="InterPro" id="IPR036390">
    <property type="entry name" value="WH_DNA-bd_sf"/>
</dbReference>
<name>A0A399EBX8_9DEIN</name>
<protein>
    <submittedName>
        <fullName evidence="1">Iron-sulfur cluster biosynthesis transcriptional regulator SufR</fullName>
    </submittedName>
</protein>
<dbReference type="InterPro" id="IPR011991">
    <property type="entry name" value="ArsR-like_HTH"/>
</dbReference>
<sequence>MGTGRKLIEYLKQQGPSTVKELQLALGLSANAVRHHLSAFEKAGWLRQETWPQGRGRPAVRYALTTASEGLFPKRYPELLDAVLGQAQAEGLLERLLEGVADGMARELRARLGGLEGEAQLQALLQHMDYGDMLGQLGETEAAWELRAYNCLYYATGQKFEPVCDLPPKVITKATGLPAERPFCQRDGRRACYFLIAKRPA</sequence>
<reference evidence="1 2" key="1">
    <citation type="submission" date="2018-08" db="EMBL/GenBank/DDBJ databases">
        <title>Meiothermus roseus NBRC 110900 genome sequencing project.</title>
        <authorList>
            <person name="Da Costa M.S."/>
            <person name="Albuquerque L."/>
            <person name="Raposo P."/>
            <person name="Froufe H.J.C."/>
            <person name="Barroso C.S."/>
            <person name="Egas C."/>
        </authorList>
    </citation>
    <scope>NUCLEOTIDE SEQUENCE [LARGE SCALE GENOMIC DNA]</scope>
    <source>
        <strain evidence="1 2">NBRC 110900</strain>
    </source>
</reference>
<evidence type="ECO:0000313" key="1">
    <source>
        <dbReference type="EMBL" id="RIH82157.1"/>
    </source>
</evidence>
<dbReference type="OrthoDB" id="155998at2"/>
<dbReference type="InterPro" id="IPR036388">
    <property type="entry name" value="WH-like_DNA-bd_sf"/>
</dbReference>
<dbReference type="Gene3D" id="1.10.10.10">
    <property type="entry name" value="Winged helix-like DNA-binding domain superfamily/Winged helix DNA-binding domain"/>
    <property type="match status" value="1"/>
</dbReference>
<evidence type="ECO:0000313" key="2">
    <source>
        <dbReference type="Proteomes" id="UP000265341"/>
    </source>
</evidence>
<dbReference type="RefSeq" id="WP_119280462.1">
    <property type="nucleotide sequence ID" value="NZ_QWLA01000117.1"/>
</dbReference>
<gene>
    <name evidence="1" type="ORF">Mrose_03449</name>
</gene>
<accession>A0A399EBX8</accession>
<comment type="caution">
    <text evidence="1">The sequence shown here is derived from an EMBL/GenBank/DDBJ whole genome shotgun (WGS) entry which is preliminary data.</text>
</comment>
<dbReference type="EMBL" id="QWLA01000117">
    <property type="protein sequence ID" value="RIH82157.1"/>
    <property type="molecule type" value="Genomic_DNA"/>
</dbReference>
<keyword evidence="2" id="KW-1185">Reference proteome</keyword>
<proteinExistence type="predicted"/>
<dbReference type="SUPFAM" id="SSF46785">
    <property type="entry name" value="Winged helix' DNA-binding domain"/>
    <property type="match status" value="1"/>
</dbReference>
<organism evidence="1 2">
    <name type="scientific">Calidithermus roseus</name>
    <dbReference type="NCBI Taxonomy" id="1644118"/>
    <lineage>
        <taxon>Bacteria</taxon>
        <taxon>Thermotogati</taxon>
        <taxon>Deinococcota</taxon>
        <taxon>Deinococci</taxon>
        <taxon>Thermales</taxon>
        <taxon>Thermaceae</taxon>
        <taxon>Calidithermus</taxon>
    </lineage>
</organism>
<dbReference type="Pfam" id="PF13412">
    <property type="entry name" value="HTH_24"/>
    <property type="match status" value="1"/>
</dbReference>
<dbReference type="CDD" id="cd00090">
    <property type="entry name" value="HTH_ARSR"/>
    <property type="match status" value="1"/>
</dbReference>
<dbReference type="Proteomes" id="UP000265341">
    <property type="component" value="Unassembled WGS sequence"/>
</dbReference>
<dbReference type="AlphaFoldDB" id="A0A399EBX8"/>